<feature type="coiled-coil region" evidence="2">
    <location>
        <begin position="369"/>
        <end position="453"/>
    </location>
</feature>
<feature type="region of interest" description="Disordered" evidence="3">
    <location>
        <begin position="1"/>
        <end position="41"/>
    </location>
</feature>
<feature type="compositionally biased region" description="Low complexity" evidence="3">
    <location>
        <begin position="531"/>
        <end position="546"/>
    </location>
</feature>
<comment type="caution">
    <text evidence="4">The sequence shown here is derived from an EMBL/GenBank/DDBJ whole genome shotgun (WGS) entry which is preliminary data.</text>
</comment>
<feature type="compositionally biased region" description="Low complexity" evidence="3">
    <location>
        <begin position="696"/>
        <end position="707"/>
    </location>
</feature>
<keyword evidence="1 2" id="KW-0175">Coiled coil</keyword>
<evidence type="ECO:0000256" key="3">
    <source>
        <dbReference type="SAM" id="MobiDB-lite"/>
    </source>
</evidence>
<feature type="coiled-coil region" evidence="2">
    <location>
        <begin position="114"/>
        <end position="345"/>
    </location>
</feature>
<evidence type="ECO:0000256" key="1">
    <source>
        <dbReference type="ARBA" id="ARBA00023054"/>
    </source>
</evidence>
<gene>
    <name evidence="4" type="ORF">K7432_002409</name>
</gene>
<feature type="compositionally biased region" description="Basic and acidic residues" evidence="3">
    <location>
        <begin position="657"/>
        <end position="668"/>
    </location>
</feature>
<dbReference type="EMBL" id="JASJQH010000064">
    <property type="protein sequence ID" value="KAK9767643.1"/>
    <property type="molecule type" value="Genomic_DNA"/>
</dbReference>
<feature type="region of interest" description="Disordered" evidence="3">
    <location>
        <begin position="516"/>
        <end position="707"/>
    </location>
</feature>
<accession>A0ABR2X1N2</accession>
<dbReference type="PANTHER" id="PTHR32123">
    <property type="entry name" value="BICD FAMILY-LIKE CARGO ADAPTER"/>
    <property type="match status" value="1"/>
</dbReference>
<evidence type="ECO:0000313" key="4">
    <source>
        <dbReference type="EMBL" id="KAK9767643.1"/>
    </source>
</evidence>
<dbReference type="InterPro" id="IPR051149">
    <property type="entry name" value="Spindly/BICDR_Dynein_Adapter"/>
</dbReference>
<feature type="compositionally biased region" description="Acidic residues" evidence="3">
    <location>
        <begin position="571"/>
        <end position="592"/>
    </location>
</feature>
<feature type="compositionally biased region" description="Polar residues" evidence="3">
    <location>
        <begin position="643"/>
        <end position="652"/>
    </location>
</feature>
<feature type="compositionally biased region" description="Polar residues" evidence="3">
    <location>
        <begin position="1"/>
        <end position="16"/>
    </location>
</feature>
<name>A0ABR2X1N2_9FUNG</name>
<sequence>MSMATPSRPSNLNPNYESPLRTPVSRHASTPRYNESPTSTPFINRLNELELKHRLRDAYRMLKEKNRDIVLAAEIGQSLLESNDKLKLEYELAMLTLKERTSFGEEAFESSDSSAKWESERNELYSQLSELERSNIDLQEKLEQTLHKASDNERENEKKMKQSEAQLAAVSRELENQLRKNEELEENNKRLANEKGELIKGKKKFDTKDEQLEKVQILAHDLECVVKSLSVNKQELEAKLYAVMSENNVLQEKLMRYEEEMEEYHSIQDQYQEQSNELNEATYALEEARETIQALENRISVIEPESHQGPDRAGVTLFDEVEDRRQELEDKHQNLSKKHAGLLKAHNMTIHQQERMKNHISRLTQLSHNRSNEEKMRRLEQALGQTQSENKMLMNRIAQLERSLDLDQFDIAVSGTQNGGNCGMSLDEKNELIECLRLRVDQLGDEAESLRREIRTGQMLKLSLDEKVMELEGLLHEREYELDHMRTINAQVKFELDEIRLKHKIMKDKHLSEAMGEEEVAEMDEQEPESKSQQSQTTLSLASVSSIERSQQTVPDLEELRISETPPDTESQFEEIAAIEDEDADMEDEDQESEHCDSSFEEVVAENDLDPHVDGSEEETSNVDDQHCPQSEPSTPKAIARESNLSLQNEGFSDQEENVHFVKADGGTKIKSPHPRKLGFAASSPSAKPKQYHVRNQQANPNQCNQQ</sequence>
<feature type="compositionally biased region" description="Acidic residues" evidence="3">
    <location>
        <begin position="599"/>
        <end position="608"/>
    </location>
</feature>
<keyword evidence="5" id="KW-1185">Reference proteome</keyword>
<proteinExistence type="predicted"/>
<dbReference type="Gene3D" id="1.20.120.330">
    <property type="entry name" value="Nucleotidyltransferases domain 2"/>
    <property type="match status" value="1"/>
</dbReference>
<feature type="compositionally biased region" description="Polar residues" evidence="3">
    <location>
        <begin position="27"/>
        <end position="41"/>
    </location>
</feature>
<feature type="compositionally biased region" description="Acidic residues" evidence="3">
    <location>
        <begin position="516"/>
        <end position="527"/>
    </location>
</feature>
<organism evidence="4 5">
    <name type="scientific">Basidiobolus ranarum</name>
    <dbReference type="NCBI Taxonomy" id="34480"/>
    <lineage>
        <taxon>Eukaryota</taxon>
        <taxon>Fungi</taxon>
        <taxon>Fungi incertae sedis</taxon>
        <taxon>Zoopagomycota</taxon>
        <taxon>Entomophthoromycotina</taxon>
        <taxon>Basidiobolomycetes</taxon>
        <taxon>Basidiobolales</taxon>
        <taxon>Basidiobolaceae</taxon>
        <taxon>Basidiobolus</taxon>
    </lineage>
</organism>
<reference evidence="4 5" key="1">
    <citation type="submission" date="2023-04" db="EMBL/GenBank/DDBJ databases">
        <title>Genome of Basidiobolus ranarum AG-B5.</title>
        <authorList>
            <person name="Stajich J.E."/>
            <person name="Carter-House D."/>
            <person name="Gryganskyi A."/>
        </authorList>
    </citation>
    <scope>NUCLEOTIDE SEQUENCE [LARGE SCALE GENOMIC DNA]</scope>
    <source>
        <strain evidence="4 5">AG-B5</strain>
    </source>
</reference>
<evidence type="ECO:0000313" key="5">
    <source>
        <dbReference type="Proteomes" id="UP001479436"/>
    </source>
</evidence>
<dbReference type="Proteomes" id="UP001479436">
    <property type="component" value="Unassembled WGS sequence"/>
</dbReference>
<dbReference type="PANTHER" id="PTHR32123:SF9">
    <property type="entry name" value="PROTEIN SPINDLY"/>
    <property type="match status" value="1"/>
</dbReference>
<evidence type="ECO:0000256" key="2">
    <source>
        <dbReference type="SAM" id="Coils"/>
    </source>
</evidence>
<protein>
    <submittedName>
        <fullName evidence="4">Uncharacterized protein</fullName>
    </submittedName>
</protein>